<evidence type="ECO:0000313" key="2">
    <source>
        <dbReference type="EMBL" id="RPD63029.1"/>
    </source>
</evidence>
<feature type="region of interest" description="Disordered" evidence="1">
    <location>
        <begin position="793"/>
        <end position="845"/>
    </location>
</feature>
<feature type="compositionally biased region" description="Low complexity" evidence="1">
    <location>
        <begin position="799"/>
        <end position="812"/>
    </location>
</feature>
<feature type="compositionally biased region" description="Polar residues" evidence="1">
    <location>
        <begin position="319"/>
        <end position="336"/>
    </location>
</feature>
<feature type="compositionally biased region" description="Polar residues" evidence="1">
    <location>
        <begin position="820"/>
        <end position="844"/>
    </location>
</feature>
<keyword evidence="3" id="KW-1185">Reference proteome</keyword>
<feature type="compositionally biased region" description="Polar residues" evidence="1">
    <location>
        <begin position="585"/>
        <end position="596"/>
    </location>
</feature>
<dbReference type="OrthoDB" id="3358646at2759"/>
<reference evidence="2" key="1">
    <citation type="journal article" date="2018" name="Genome Biol. Evol.">
        <title>Genomics and development of Lentinus tigrinus, a white-rot wood-decaying mushroom with dimorphic fruiting bodies.</title>
        <authorList>
            <person name="Wu B."/>
            <person name="Xu Z."/>
            <person name="Knudson A."/>
            <person name="Carlson A."/>
            <person name="Chen N."/>
            <person name="Kovaka S."/>
            <person name="LaButti K."/>
            <person name="Lipzen A."/>
            <person name="Pennachio C."/>
            <person name="Riley R."/>
            <person name="Schakwitz W."/>
            <person name="Umezawa K."/>
            <person name="Ohm R.A."/>
            <person name="Grigoriev I.V."/>
            <person name="Nagy L.G."/>
            <person name="Gibbons J."/>
            <person name="Hibbett D."/>
        </authorList>
    </citation>
    <scope>NUCLEOTIDE SEQUENCE [LARGE SCALE GENOMIC DNA]</scope>
    <source>
        <strain evidence="2">ALCF2SS1-6</strain>
    </source>
</reference>
<feature type="compositionally biased region" description="Polar residues" evidence="1">
    <location>
        <begin position="685"/>
        <end position="700"/>
    </location>
</feature>
<organism evidence="2 3">
    <name type="scientific">Lentinus tigrinus ALCF2SS1-6</name>
    <dbReference type="NCBI Taxonomy" id="1328759"/>
    <lineage>
        <taxon>Eukaryota</taxon>
        <taxon>Fungi</taxon>
        <taxon>Dikarya</taxon>
        <taxon>Basidiomycota</taxon>
        <taxon>Agaricomycotina</taxon>
        <taxon>Agaricomycetes</taxon>
        <taxon>Polyporales</taxon>
        <taxon>Polyporaceae</taxon>
        <taxon>Lentinus</taxon>
    </lineage>
</organism>
<sequence>MAQPPASPTPNVLKPPIALSPPSNVPNLLFHPRKEFLRDLPRVVSSFSLLTLAGQGLVRLYSFPDSVINGLRRLFDQQRSIVGVRENTANNFFEFSLEHKPWSNVKSLEAEKLILSILSVIFQYGYSFLSTIEYSREQDDRIAIAFSRPTTAPVNSSIPVVPNGSVSTLPQASPMLFAISFPSTALLRVIDPPLPLTPAILQSVRNAWPRGIAYEKKIGESYEFKMKGYKWFQENTFSVDSLHQILTLLTALDRHSFTLLTSLTLGSRSRTRDLWIFTGPPSEARVDSPPASPITLNSELKHDFPSQHGGSPPDGHAQLNRSVSPHLSSPLKQVTPSHSNSSSSKLRKPFPKAQLPNAFQSDTSLTDAGRLPSDVGSVDMTGIGTARRNGGSLPHTPDVFYTTGPVQPGNTLQQEFNPWNRSLAPLQAPVIPSAAPFLTVPFGRQHSRHYSMSSTDDPLLRASMQESPYDIARQSSSTINTRLRRASSPLSGSPINLFPQPMRVSPSAETPPVGQAEDGLAARHSTDGVRPELAHLNSNVPRIPTPPLLSPGAFRDSAFSSSTGWRSTEIPITWTGKDPEPLANGNAQSPLSQFTPSRMAPGGPRERRASGGARAELQSLPVQTHPPLERRGSSGPALPGAWAPTPQEERLGDVGGSDSDRTPPLTTSSSTSPHSSSMIPPTIKEQPSQEGDDLQATNLPTKAVKARVEQPEQHKAEGEGARKSEAAWVGNMLDKQPSPPPNGSMPKTSPAATNAANGLAATAGNGHASHANRPPNRRAHSISEGWVLVNIEGKPKVVPGQQRPGQGGLRAPPLKHQRSNSDSRLPTAHTLAQTTAGAGKSTMSPAAKAIVVVDAVGAKEAAKEKSHSGGKLRRLLGRSGDKSAHHTPEPSTSQAASPQPQTVKSKTVQLGRAGAAQSPPPQARQAPPQANGGSARARK</sequence>
<feature type="compositionally biased region" description="Basic and acidic residues" evidence="1">
    <location>
        <begin position="706"/>
        <end position="725"/>
    </location>
</feature>
<gene>
    <name evidence="2" type="ORF">L227DRAFT_497674</name>
</gene>
<feature type="compositionally biased region" description="Low complexity" evidence="1">
    <location>
        <begin position="911"/>
        <end position="933"/>
    </location>
</feature>
<dbReference type="Proteomes" id="UP000313359">
    <property type="component" value="Unassembled WGS sequence"/>
</dbReference>
<protein>
    <submittedName>
        <fullName evidence="2">Uncharacterized protein</fullName>
    </submittedName>
</protein>
<dbReference type="AlphaFoldDB" id="A0A5C2SIQ8"/>
<feature type="region of interest" description="Disordered" evidence="1">
    <location>
        <begin position="858"/>
        <end position="939"/>
    </location>
</feature>
<feature type="compositionally biased region" description="Polar residues" evidence="1">
    <location>
        <begin position="889"/>
        <end position="908"/>
    </location>
</feature>
<accession>A0A5C2SIQ8</accession>
<proteinExistence type="predicted"/>
<dbReference type="EMBL" id="ML122257">
    <property type="protein sequence ID" value="RPD63029.1"/>
    <property type="molecule type" value="Genomic_DNA"/>
</dbReference>
<feature type="region of interest" description="Disordered" evidence="1">
    <location>
        <begin position="279"/>
        <end position="394"/>
    </location>
</feature>
<feature type="region of interest" description="Disordered" evidence="1">
    <location>
        <begin position="474"/>
        <end position="496"/>
    </location>
</feature>
<feature type="compositionally biased region" description="Low complexity" evidence="1">
    <location>
        <begin position="751"/>
        <end position="768"/>
    </location>
</feature>
<feature type="compositionally biased region" description="Basic and acidic residues" evidence="1">
    <location>
        <begin position="879"/>
        <end position="888"/>
    </location>
</feature>
<feature type="compositionally biased region" description="Low complexity" evidence="1">
    <location>
        <begin position="662"/>
        <end position="682"/>
    </location>
</feature>
<feature type="compositionally biased region" description="Polar residues" evidence="1">
    <location>
        <begin position="357"/>
        <end position="366"/>
    </location>
</feature>
<evidence type="ECO:0000256" key="1">
    <source>
        <dbReference type="SAM" id="MobiDB-lite"/>
    </source>
</evidence>
<feature type="region of interest" description="Disordered" evidence="1">
    <location>
        <begin position="537"/>
        <end position="781"/>
    </location>
</feature>
<name>A0A5C2SIQ8_9APHY</name>
<dbReference type="PANTHER" id="PTHR38696">
    <property type="entry name" value="MEDIATOR OF RNA POLYMERASE II TRANSCRIPTION SUBUNIT 13"/>
    <property type="match status" value="1"/>
</dbReference>
<dbReference type="PANTHER" id="PTHR38696:SF1">
    <property type="entry name" value="MEDIATOR OF RNA POLYMERASE II TRANSCRIPTION SUBUNIT 13"/>
    <property type="match status" value="1"/>
</dbReference>
<evidence type="ECO:0000313" key="3">
    <source>
        <dbReference type="Proteomes" id="UP000313359"/>
    </source>
</evidence>